<feature type="compositionally biased region" description="Low complexity" evidence="1">
    <location>
        <begin position="791"/>
        <end position="800"/>
    </location>
</feature>
<dbReference type="PANTHER" id="PTHR12143">
    <property type="entry name" value="PEPTIDE N-GLYCANASE PNGASE -RELATED"/>
    <property type="match status" value="1"/>
</dbReference>
<dbReference type="GO" id="GO:0005975">
    <property type="term" value="P:carbohydrate metabolic process"/>
    <property type="evidence" value="ECO:0007669"/>
    <property type="project" value="InterPro"/>
</dbReference>
<dbReference type="InterPro" id="IPR041371">
    <property type="entry name" value="GH92_N"/>
</dbReference>
<feature type="region of interest" description="Disordered" evidence="1">
    <location>
        <begin position="328"/>
        <end position="349"/>
    </location>
</feature>
<evidence type="ECO:0000256" key="1">
    <source>
        <dbReference type="SAM" id="MobiDB-lite"/>
    </source>
</evidence>
<dbReference type="Pfam" id="PF17678">
    <property type="entry name" value="Glyco_hydro_92N"/>
    <property type="match status" value="1"/>
</dbReference>
<dbReference type="InterPro" id="IPR005887">
    <property type="entry name" value="GH92_a_mannosidase_put"/>
</dbReference>
<dbReference type="InterPro" id="IPR014718">
    <property type="entry name" value="GH-type_carb-bd"/>
</dbReference>
<dbReference type="GO" id="GO:0005829">
    <property type="term" value="C:cytosol"/>
    <property type="evidence" value="ECO:0007669"/>
    <property type="project" value="TreeGrafter"/>
</dbReference>
<dbReference type="RefSeq" id="WP_060150262.1">
    <property type="nucleotide sequence ID" value="NZ_LPGD01000100.1"/>
</dbReference>
<dbReference type="STRING" id="1503054.WT74_24400"/>
<dbReference type="EMBL" id="LPHB01000056">
    <property type="protein sequence ID" value="KWA58827.1"/>
    <property type="molecule type" value="Genomic_DNA"/>
</dbReference>
<gene>
    <name evidence="4" type="ORF">WT44_22010</name>
</gene>
<dbReference type="GO" id="GO:0006516">
    <property type="term" value="P:glycoprotein catabolic process"/>
    <property type="evidence" value="ECO:0007669"/>
    <property type="project" value="TreeGrafter"/>
</dbReference>
<dbReference type="Pfam" id="PF07971">
    <property type="entry name" value="Glyco_hydro_92"/>
    <property type="match status" value="1"/>
</dbReference>
<reference evidence="4 5" key="1">
    <citation type="submission" date="2015-11" db="EMBL/GenBank/DDBJ databases">
        <title>Expanding the genomic diversity of Burkholderia species for the development of highly accurate diagnostics.</title>
        <authorList>
            <person name="Sahl J."/>
            <person name="Keim P."/>
            <person name="Wagner D."/>
        </authorList>
    </citation>
    <scope>NUCLEOTIDE SEQUENCE [LARGE SCALE GENOMIC DNA]</scope>
    <source>
        <strain evidence="4 5">MSMB1960WGS</strain>
    </source>
</reference>
<dbReference type="InterPro" id="IPR050883">
    <property type="entry name" value="PNGase"/>
</dbReference>
<feature type="region of interest" description="Disordered" evidence="1">
    <location>
        <begin position="791"/>
        <end position="811"/>
    </location>
</feature>
<protein>
    <submittedName>
        <fullName evidence="4">Alpha-1,2-mannosidase</fullName>
    </submittedName>
</protein>
<feature type="domain" description="Glycosyl hydrolase family 92" evidence="2">
    <location>
        <begin position="239"/>
        <end position="780"/>
    </location>
</feature>
<evidence type="ECO:0000313" key="5">
    <source>
        <dbReference type="Proteomes" id="UP000068603"/>
    </source>
</evidence>
<dbReference type="PANTHER" id="PTHR12143:SF39">
    <property type="entry name" value="SECRETED PROTEIN"/>
    <property type="match status" value="1"/>
</dbReference>
<sequence length="811" mass="85237">MTKFVNVFIGTGAPKAGGLFPGNLNPAAQAPFGMVSFGPDTPGSRAPWGNGSGGYYYSDTTIDFFSLTHLAGPGCRGQGAVAMIPGGGSLSFSHDDEVASPGYYGVRTGNGILSEFTATTRTGMARLTYPSGSAPTLVINALRSNGMKSGVPTTLIPDPVNIAVDARAGVVSGTTVVGAFCGGTWYKPVNFYITFDTPLDPKATQVANGVATLVFVPKAGGGKTTVQLKAGISSVSVANARLNLTTENPGWSFDKVRGKLDAAWNSRLNTIQLDLAQPGATGSLGDAQARTAKDYVTQFYTALYHAMAGPTVYSDVNGDYRGMRQANLADPPNTAPRRDTANVSQYPVPGNPNAYRTHYSGFSLWDTYRSLTQLQALMFPGETGDMMQSLVADAKQCGAFPHWVDGSDDTKPMEGDHAPNVIAGAYAFGARGFDTGSARKYMLQSAFGTGGAGSPFVEGACNDMGSVDDGAGVNTVGDFYLKNGYVSTEVAGNHHAGSMTLELTATDTSIGNFLAALRRADDASTVAALRKRGRNWLNIFNANIPPGNDYYGETKGLVTKNSSGQWDFSLNNNRGFHESTEPNYIWTIGHDYTELISQMGGNAAAIARLNALFGLSQADPFDGPLPSASTLNSGESGSTLYIGNEPSLQTPWAYNWTGRPQLTQRVIPIVMTKTFFNAPGGLPGNDDFGATSGFYLWASLGLYPVVPSAPGLAMSTPQFKGMTVWLADGTKKLRIESDDEALLNGKPYIKSVQLNGKAYPGSWLPLAAIADGGTLTYTLSSTPTDWATGAALAPPSGPGADYTKAVAKPSR</sequence>
<comment type="caution">
    <text evidence="4">The sequence shown here is derived from an EMBL/GenBank/DDBJ whole genome shotgun (WGS) entry which is preliminary data.</text>
</comment>
<dbReference type="Gene3D" id="2.70.98.10">
    <property type="match status" value="1"/>
</dbReference>
<dbReference type="Proteomes" id="UP000068603">
    <property type="component" value="Unassembled WGS sequence"/>
</dbReference>
<dbReference type="GO" id="GO:0000224">
    <property type="term" value="F:peptide-N4-(N-acetyl-beta-glucosaminyl)asparagine amidase activity"/>
    <property type="evidence" value="ECO:0007669"/>
    <property type="project" value="TreeGrafter"/>
</dbReference>
<dbReference type="GO" id="GO:0030246">
    <property type="term" value="F:carbohydrate binding"/>
    <property type="evidence" value="ECO:0007669"/>
    <property type="project" value="InterPro"/>
</dbReference>
<dbReference type="Gene3D" id="1.20.1610.10">
    <property type="entry name" value="alpha-1,2-mannosidases domains"/>
    <property type="match status" value="1"/>
</dbReference>
<organism evidence="4">
    <name type="scientific">Burkholderia stagnalis</name>
    <dbReference type="NCBI Taxonomy" id="1503054"/>
    <lineage>
        <taxon>Bacteria</taxon>
        <taxon>Pseudomonadati</taxon>
        <taxon>Pseudomonadota</taxon>
        <taxon>Betaproteobacteria</taxon>
        <taxon>Burkholderiales</taxon>
        <taxon>Burkholderiaceae</taxon>
        <taxon>Burkholderia</taxon>
        <taxon>Burkholderia cepacia complex</taxon>
    </lineage>
</organism>
<dbReference type="Gene3D" id="3.30.2080.10">
    <property type="entry name" value="GH92 mannosidase domain"/>
    <property type="match status" value="1"/>
</dbReference>
<proteinExistence type="predicted"/>
<dbReference type="InterPro" id="IPR012939">
    <property type="entry name" value="Glyco_hydro_92"/>
</dbReference>
<dbReference type="Gene3D" id="1.20.1050.60">
    <property type="entry name" value="alpha-1,2-mannosidase"/>
    <property type="match status" value="1"/>
</dbReference>
<dbReference type="SUPFAM" id="SSF48208">
    <property type="entry name" value="Six-hairpin glycosidases"/>
    <property type="match status" value="1"/>
</dbReference>
<evidence type="ECO:0000313" key="4">
    <source>
        <dbReference type="EMBL" id="KWA58827.1"/>
    </source>
</evidence>
<dbReference type="AlphaFoldDB" id="A0A119H181"/>
<evidence type="ECO:0000259" key="3">
    <source>
        <dbReference type="Pfam" id="PF17678"/>
    </source>
</evidence>
<dbReference type="InterPro" id="IPR008928">
    <property type="entry name" value="6-hairpin_glycosidase_sf"/>
</dbReference>
<name>A0A119H181_9BURK</name>
<feature type="domain" description="Glycosyl hydrolase family 92 N-terminal" evidence="3">
    <location>
        <begin position="4"/>
        <end position="208"/>
    </location>
</feature>
<accession>A0A119H181</accession>
<evidence type="ECO:0000259" key="2">
    <source>
        <dbReference type="Pfam" id="PF07971"/>
    </source>
</evidence>
<dbReference type="NCBIfam" id="TIGR01180">
    <property type="entry name" value="aman2_put"/>
    <property type="match status" value="1"/>
</dbReference>